<evidence type="ECO:0000313" key="4">
    <source>
        <dbReference type="Proteomes" id="UP000243723"/>
    </source>
</evidence>
<gene>
    <name evidence="3" type="ORF">B9Z65_4069</name>
</gene>
<protein>
    <submittedName>
        <fullName evidence="3">Uncharacterized protein</fullName>
    </submittedName>
</protein>
<dbReference type="AlphaFoldDB" id="A0A2P7Z1R6"/>
<dbReference type="Proteomes" id="UP000243723">
    <property type="component" value="Unassembled WGS sequence"/>
</dbReference>
<name>A0A2P7Z1R6_9PEZI</name>
<evidence type="ECO:0000313" key="3">
    <source>
        <dbReference type="EMBL" id="PSK42155.1"/>
    </source>
</evidence>
<keyword evidence="2" id="KW-0732">Signal</keyword>
<reference evidence="3 4" key="1">
    <citation type="submission" date="2017-05" db="EMBL/GenBank/DDBJ databases">
        <title>Draft genome sequence of Elsinoe australis.</title>
        <authorList>
            <person name="Cheng Q."/>
        </authorList>
    </citation>
    <scope>NUCLEOTIDE SEQUENCE [LARGE SCALE GENOMIC DNA]</scope>
    <source>
        <strain evidence="3 4">NL1</strain>
    </source>
</reference>
<accession>A0A2P7Z1R6</accession>
<feature type="region of interest" description="Disordered" evidence="1">
    <location>
        <begin position="94"/>
        <end position="139"/>
    </location>
</feature>
<proteinExistence type="predicted"/>
<evidence type="ECO:0000256" key="1">
    <source>
        <dbReference type="SAM" id="MobiDB-lite"/>
    </source>
</evidence>
<feature type="signal peptide" evidence="2">
    <location>
        <begin position="1"/>
        <end position="19"/>
    </location>
</feature>
<comment type="caution">
    <text evidence="3">The sequence shown here is derived from an EMBL/GenBank/DDBJ whole genome shotgun (WGS) entry which is preliminary data.</text>
</comment>
<dbReference type="EMBL" id="NHZQ01000335">
    <property type="protein sequence ID" value="PSK42155.1"/>
    <property type="molecule type" value="Genomic_DNA"/>
</dbReference>
<feature type="chain" id="PRO_5015180049" evidence="2">
    <location>
        <begin position="20"/>
        <end position="296"/>
    </location>
</feature>
<dbReference type="PANTHER" id="PTHR36578:SF1">
    <property type="entry name" value="APPLE DOMAIN-CONTAINING PROTEIN"/>
    <property type="match status" value="1"/>
</dbReference>
<dbReference type="OrthoDB" id="271448at2759"/>
<evidence type="ECO:0000256" key="2">
    <source>
        <dbReference type="SAM" id="SignalP"/>
    </source>
</evidence>
<feature type="compositionally biased region" description="Low complexity" evidence="1">
    <location>
        <begin position="94"/>
        <end position="123"/>
    </location>
</feature>
<dbReference type="PANTHER" id="PTHR36578">
    <property type="entry name" value="CHROMOSOME 15, WHOLE GENOME SHOTGUN SEQUENCE"/>
    <property type="match status" value="1"/>
</dbReference>
<keyword evidence="4" id="KW-1185">Reference proteome</keyword>
<sequence length="296" mass="30962">MRFTLLAVPAFAIAANAAAVTTTAEGPATIANTKSAISSVVTEMSKQSPKAEATSSVYVTGKAPSTVAASKTAGSSKAAPTKGSTTTKKIVTTTKATKKTAPTTTKAPGKASSKKPTASPSTSVVPVKGKKANAKRQANVNTDCSAQPQYYSYTPSANFPNSSAIITNYLGDSTFAAASKAAVTPSGYSWLWQGFYASTNADWYMSYTVHNTYNVSTCAAICDLTAGCQSFNIFYERSPALAPAAACQNPTAFTTIKCTYWNQYLQTKHASNFGQWRQGFAVVVAGSNAYNKNRAA</sequence>
<organism evidence="3 4">
    <name type="scientific">Elsinoe australis</name>
    <dbReference type="NCBI Taxonomy" id="40998"/>
    <lineage>
        <taxon>Eukaryota</taxon>
        <taxon>Fungi</taxon>
        <taxon>Dikarya</taxon>
        <taxon>Ascomycota</taxon>
        <taxon>Pezizomycotina</taxon>
        <taxon>Dothideomycetes</taxon>
        <taxon>Dothideomycetidae</taxon>
        <taxon>Myriangiales</taxon>
        <taxon>Elsinoaceae</taxon>
        <taxon>Elsinoe</taxon>
    </lineage>
</organism>